<dbReference type="Proteomes" id="UP000253664">
    <property type="component" value="Unassembled WGS sequence"/>
</dbReference>
<protein>
    <submittedName>
        <fullName evidence="1">Uncharacterized protein</fullName>
    </submittedName>
</protein>
<comment type="caution">
    <text evidence="1">The sequence shown here is derived from an EMBL/GenBank/DDBJ whole genome shotgun (WGS) entry which is preliminary data.</text>
</comment>
<proteinExistence type="predicted"/>
<dbReference type="EMBL" id="LKCN02000007">
    <property type="protein sequence ID" value="RCI13236.1"/>
    <property type="molecule type" value="Genomic_DNA"/>
</dbReference>
<sequence length="61" mass="7037">MLEQHTYSFLPFEIDHNRPQRGRGTGRESLGWGNASLSKNHFIRALDGGIYVMWRIGDVTF</sequence>
<name>A0A367LFN4_9HYPO</name>
<evidence type="ECO:0000313" key="1">
    <source>
        <dbReference type="EMBL" id="RCI13236.1"/>
    </source>
</evidence>
<accession>A0A367LFN4</accession>
<gene>
    <name evidence="1" type="ORF">L249_0124</name>
</gene>
<reference evidence="1 2" key="1">
    <citation type="journal article" date="2015" name="BMC Genomics">
        <title>Insights from the genome of Ophiocordyceps polyrhachis-furcata to pathogenicity and host specificity in insect fungi.</title>
        <authorList>
            <person name="Wichadakul D."/>
            <person name="Kobmoo N."/>
            <person name="Ingsriswang S."/>
            <person name="Tangphatsornruang S."/>
            <person name="Chantasingh D."/>
            <person name="Luangsa-ard J.J."/>
            <person name="Eurwilaichitr L."/>
        </authorList>
    </citation>
    <scope>NUCLEOTIDE SEQUENCE [LARGE SCALE GENOMIC DNA]</scope>
    <source>
        <strain evidence="1 2">BCC 54312</strain>
    </source>
</reference>
<organism evidence="1 2">
    <name type="scientific">Ophiocordyceps polyrhachis-furcata BCC 54312</name>
    <dbReference type="NCBI Taxonomy" id="1330021"/>
    <lineage>
        <taxon>Eukaryota</taxon>
        <taxon>Fungi</taxon>
        <taxon>Dikarya</taxon>
        <taxon>Ascomycota</taxon>
        <taxon>Pezizomycotina</taxon>
        <taxon>Sordariomycetes</taxon>
        <taxon>Hypocreomycetidae</taxon>
        <taxon>Hypocreales</taxon>
        <taxon>Ophiocordycipitaceae</taxon>
        <taxon>Ophiocordyceps</taxon>
    </lineage>
</organism>
<dbReference type="AlphaFoldDB" id="A0A367LFN4"/>
<evidence type="ECO:0000313" key="2">
    <source>
        <dbReference type="Proteomes" id="UP000253664"/>
    </source>
</evidence>
<keyword evidence="2" id="KW-1185">Reference proteome</keyword>